<dbReference type="FunFam" id="3.40.1410.10:FF:000008">
    <property type="entry name" value="Transcriptional regulator, GntR family"/>
    <property type="match status" value="1"/>
</dbReference>
<dbReference type="InterPro" id="IPR036388">
    <property type="entry name" value="WH-like_DNA-bd_sf"/>
</dbReference>
<evidence type="ECO:0000256" key="1">
    <source>
        <dbReference type="ARBA" id="ARBA00022491"/>
    </source>
</evidence>
<evidence type="ECO:0000256" key="2">
    <source>
        <dbReference type="ARBA" id="ARBA00023015"/>
    </source>
</evidence>
<dbReference type="Pfam" id="PF00392">
    <property type="entry name" value="GntR"/>
    <property type="match status" value="1"/>
</dbReference>
<evidence type="ECO:0000313" key="7">
    <source>
        <dbReference type="Proteomes" id="UP000430222"/>
    </source>
</evidence>
<feature type="domain" description="HTH gntR-type" evidence="5">
    <location>
        <begin position="1"/>
        <end position="69"/>
    </location>
</feature>
<dbReference type="GO" id="GO:0003677">
    <property type="term" value="F:DNA binding"/>
    <property type="evidence" value="ECO:0007669"/>
    <property type="project" value="UniProtKB-KW"/>
</dbReference>
<name>A0A6I2UZ19_9FIRM</name>
<dbReference type="InterPro" id="IPR028978">
    <property type="entry name" value="Chorismate_lyase_/UTRA_dom_sf"/>
</dbReference>
<gene>
    <name evidence="6" type="ORF">FYJ78_10600</name>
</gene>
<dbReference type="Gene3D" id="3.40.1410.10">
    <property type="entry name" value="Chorismate lyase-like"/>
    <property type="match status" value="1"/>
</dbReference>
<dbReference type="PANTHER" id="PTHR44846">
    <property type="entry name" value="MANNOSYL-D-GLYCERATE TRANSPORT/METABOLISM SYSTEM REPRESSOR MNGR-RELATED"/>
    <property type="match status" value="1"/>
</dbReference>
<proteinExistence type="predicted"/>
<evidence type="ECO:0000256" key="3">
    <source>
        <dbReference type="ARBA" id="ARBA00023125"/>
    </source>
</evidence>
<dbReference type="GO" id="GO:0003700">
    <property type="term" value="F:DNA-binding transcription factor activity"/>
    <property type="evidence" value="ECO:0007669"/>
    <property type="project" value="InterPro"/>
</dbReference>
<dbReference type="EMBL" id="VUNL01000013">
    <property type="protein sequence ID" value="MSV25605.1"/>
    <property type="molecule type" value="Genomic_DNA"/>
</dbReference>
<keyword evidence="3" id="KW-0238">DNA-binding</keyword>
<comment type="caution">
    <text evidence="6">The sequence shown here is derived from an EMBL/GenBank/DDBJ whole genome shotgun (WGS) entry which is preliminary data.</text>
</comment>
<sequence length="238" mass="27145">MLKYQAIAEDLRQKITQGTYQPDDQLPLTSELEKIYHASKMTIKRALDHLESEGLIVKRRGSGTFVKGLAMNDLDKLIRHSRSQLFGMSKVYAGHAVTSKVRVFEIVTAPKEVKTQLRLNHETFVYRIVRVRLLDGTPFSLETSYMPIFLIPNLRRQHAEQSIFSYIRDSLHLKIQSAHRIVRVRGANSQESAELHIASDSPVAVVQETYFLASGIPFNYSVTTHEPKHFALETVIID</sequence>
<dbReference type="SUPFAM" id="SSF64288">
    <property type="entry name" value="Chorismate lyase-like"/>
    <property type="match status" value="1"/>
</dbReference>
<dbReference type="SMART" id="SM00866">
    <property type="entry name" value="UTRA"/>
    <property type="match status" value="1"/>
</dbReference>
<dbReference type="InterPro" id="IPR050679">
    <property type="entry name" value="Bact_HTH_transcr_reg"/>
</dbReference>
<dbReference type="SUPFAM" id="SSF46785">
    <property type="entry name" value="Winged helix' DNA-binding domain"/>
    <property type="match status" value="1"/>
</dbReference>
<reference evidence="6 7" key="1">
    <citation type="submission" date="2019-08" db="EMBL/GenBank/DDBJ databases">
        <title>In-depth cultivation of the pig gut microbiome towards novel bacterial diversity and tailored functional studies.</title>
        <authorList>
            <person name="Wylensek D."/>
            <person name="Hitch T.C.A."/>
            <person name="Clavel T."/>
        </authorList>
    </citation>
    <scope>NUCLEOTIDE SEQUENCE [LARGE SCALE GENOMIC DNA]</scope>
    <source>
        <strain evidence="7">WCA-380-WT-3B3</strain>
    </source>
</reference>
<dbReference type="Pfam" id="PF07702">
    <property type="entry name" value="UTRA"/>
    <property type="match status" value="1"/>
</dbReference>
<keyword evidence="2" id="KW-0805">Transcription regulation</keyword>
<dbReference type="InterPro" id="IPR011663">
    <property type="entry name" value="UTRA"/>
</dbReference>
<dbReference type="PROSITE" id="PS50949">
    <property type="entry name" value="HTH_GNTR"/>
    <property type="match status" value="1"/>
</dbReference>
<dbReference type="SMART" id="SM00345">
    <property type="entry name" value="HTH_GNTR"/>
    <property type="match status" value="1"/>
</dbReference>
<dbReference type="GO" id="GO:0045892">
    <property type="term" value="P:negative regulation of DNA-templated transcription"/>
    <property type="evidence" value="ECO:0007669"/>
    <property type="project" value="TreeGrafter"/>
</dbReference>
<dbReference type="CDD" id="cd07377">
    <property type="entry name" value="WHTH_GntR"/>
    <property type="match status" value="1"/>
</dbReference>
<dbReference type="Proteomes" id="UP000430222">
    <property type="component" value="Unassembled WGS sequence"/>
</dbReference>
<evidence type="ECO:0000256" key="4">
    <source>
        <dbReference type="ARBA" id="ARBA00023163"/>
    </source>
</evidence>
<dbReference type="InterPro" id="IPR036390">
    <property type="entry name" value="WH_DNA-bd_sf"/>
</dbReference>
<dbReference type="PANTHER" id="PTHR44846:SF5">
    <property type="entry name" value="HTH-TYPE TRANSCRIPTIONAL REGULATOR GMUR"/>
    <property type="match status" value="1"/>
</dbReference>
<evidence type="ECO:0000313" key="6">
    <source>
        <dbReference type="EMBL" id="MSV25605.1"/>
    </source>
</evidence>
<evidence type="ECO:0000259" key="5">
    <source>
        <dbReference type="PROSITE" id="PS50949"/>
    </source>
</evidence>
<dbReference type="Gene3D" id="1.10.10.10">
    <property type="entry name" value="Winged helix-like DNA-binding domain superfamily/Winged helix DNA-binding domain"/>
    <property type="match status" value="1"/>
</dbReference>
<keyword evidence="1" id="KW-0678">Repressor</keyword>
<protein>
    <submittedName>
        <fullName evidence="6">GntR family transcriptional regulator</fullName>
    </submittedName>
</protein>
<keyword evidence="7" id="KW-1185">Reference proteome</keyword>
<dbReference type="InterPro" id="IPR000524">
    <property type="entry name" value="Tscrpt_reg_HTH_GntR"/>
</dbReference>
<accession>A0A6I2UZ19</accession>
<keyword evidence="4" id="KW-0804">Transcription</keyword>
<organism evidence="6 7">
    <name type="scientific">Selenomonas montiformis</name>
    <dbReference type="NCBI Taxonomy" id="2652285"/>
    <lineage>
        <taxon>Bacteria</taxon>
        <taxon>Bacillati</taxon>
        <taxon>Bacillota</taxon>
        <taxon>Negativicutes</taxon>
        <taxon>Selenomonadales</taxon>
        <taxon>Selenomonadaceae</taxon>
        <taxon>Selenomonas</taxon>
    </lineage>
</organism>
<dbReference type="RefSeq" id="WP_154621368.1">
    <property type="nucleotide sequence ID" value="NZ_VUNL01000013.1"/>
</dbReference>
<dbReference type="AlphaFoldDB" id="A0A6I2UZ19"/>